<reference evidence="1" key="1">
    <citation type="submission" date="2021-07" db="EMBL/GenBank/DDBJ databases">
        <authorList>
            <person name="Durling M."/>
        </authorList>
    </citation>
    <scope>NUCLEOTIDE SEQUENCE</scope>
</reference>
<gene>
    <name evidence="1" type="ORF">HYALB_00009664</name>
</gene>
<evidence type="ECO:0000313" key="2">
    <source>
        <dbReference type="Proteomes" id="UP000701801"/>
    </source>
</evidence>
<accession>A0A9N9LDZ7</accession>
<keyword evidence="2" id="KW-1185">Reference proteome</keyword>
<proteinExistence type="predicted"/>
<dbReference type="Proteomes" id="UP000701801">
    <property type="component" value="Unassembled WGS sequence"/>
</dbReference>
<sequence length="114" mass="12548">MALFCRIWPRMKEALFFLAQLKEVDLLVMSWNTKIENDCSKLISGRKMSLTMRPVSQDIGRATDRHTLWEAAPSGSAGSRWGNGAGDVMLGRNLNGPAPAGDECKIHVVLGSFL</sequence>
<protein>
    <submittedName>
        <fullName evidence="1">Uncharacterized protein</fullName>
    </submittedName>
</protein>
<dbReference type="EMBL" id="CAJVRM010000075">
    <property type="protein sequence ID" value="CAG8973595.1"/>
    <property type="molecule type" value="Genomic_DNA"/>
</dbReference>
<dbReference type="OrthoDB" id="10477074at2759"/>
<comment type="caution">
    <text evidence="1">The sequence shown here is derived from an EMBL/GenBank/DDBJ whole genome shotgun (WGS) entry which is preliminary data.</text>
</comment>
<dbReference type="AlphaFoldDB" id="A0A9N9LDZ7"/>
<organism evidence="1 2">
    <name type="scientific">Hymenoscyphus albidus</name>
    <dbReference type="NCBI Taxonomy" id="595503"/>
    <lineage>
        <taxon>Eukaryota</taxon>
        <taxon>Fungi</taxon>
        <taxon>Dikarya</taxon>
        <taxon>Ascomycota</taxon>
        <taxon>Pezizomycotina</taxon>
        <taxon>Leotiomycetes</taxon>
        <taxon>Helotiales</taxon>
        <taxon>Helotiaceae</taxon>
        <taxon>Hymenoscyphus</taxon>
    </lineage>
</organism>
<name>A0A9N9LDZ7_9HELO</name>
<evidence type="ECO:0000313" key="1">
    <source>
        <dbReference type="EMBL" id="CAG8973595.1"/>
    </source>
</evidence>